<keyword evidence="4" id="KW-1185">Reference proteome</keyword>
<dbReference type="SUPFAM" id="SSF53254">
    <property type="entry name" value="Phosphoglycerate mutase-like"/>
    <property type="match status" value="1"/>
</dbReference>
<dbReference type="Proteomes" id="UP000004221">
    <property type="component" value="Unassembled WGS sequence"/>
</dbReference>
<dbReference type="PROSITE" id="PS00175">
    <property type="entry name" value="PG_MUTASE"/>
    <property type="match status" value="1"/>
</dbReference>
<feature type="binding site" evidence="2">
    <location>
        <position position="63"/>
    </location>
    <ligand>
        <name>substrate</name>
    </ligand>
</feature>
<dbReference type="OrthoDB" id="9781415at2"/>
<dbReference type="EC" id="3.1.3.73" evidence="3"/>
<dbReference type="SMART" id="SM00855">
    <property type="entry name" value="PGAM"/>
    <property type="match status" value="1"/>
</dbReference>
<reference evidence="3 4" key="1">
    <citation type="journal article" date="2012" name="ISME J.">
        <title>Nitrification expanded: discovery, physiology and genomics of a nitrite-oxidizing bacterium from the phylum Chloroflexi.</title>
        <authorList>
            <person name="Sorokin D.Y."/>
            <person name="Lucker S."/>
            <person name="Vejmelkova D."/>
            <person name="Kostrikina N.A."/>
            <person name="Kleerebezem R."/>
            <person name="Rijpstra W.I."/>
            <person name="Damste J.S."/>
            <person name="Le Paslier D."/>
            <person name="Muyzer G."/>
            <person name="Wagner M."/>
            <person name="van Loosdrecht M.C."/>
            <person name="Daims H."/>
        </authorList>
    </citation>
    <scope>NUCLEOTIDE SEQUENCE [LARGE SCALE GENOMIC DNA]</scope>
    <source>
        <strain evidence="4">none</strain>
    </source>
</reference>
<dbReference type="InterPro" id="IPR029033">
    <property type="entry name" value="His_PPase_superfam"/>
</dbReference>
<protein>
    <submittedName>
        <fullName evidence="3">Putative alpha-ribazole phosphatase</fullName>
        <ecNumber evidence="3">3.1.3.73</ecNumber>
    </submittedName>
</protein>
<dbReference type="InterPro" id="IPR050275">
    <property type="entry name" value="PGM_Phosphatase"/>
</dbReference>
<dbReference type="InterPro" id="IPR013078">
    <property type="entry name" value="His_Pase_superF_clade-1"/>
</dbReference>
<dbReference type="CDD" id="cd07067">
    <property type="entry name" value="HP_PGM_like"/>
    <property type="match status" value="1"/>
</dbReference>
<proteinExistence type="predicted"/>
<dbReference type="PANTHER" id="PTHR48100">
    <property type="entry name" value="BROAD-SPECIFICITY PHOSPHATASE YOR283W-RELATED"/>
    <property type="match status" value="1"/>
</dbReference>
<dbReference type="GO" id="GO:0043755">
    <property type="term" value="F:alpha-ribazole phosphatase activity"/>
    <property type="evidence" value="ECO:0007669"/>
    <property type="project" value="UniProtKB-EC"/>
</dbReference>
<comment type="caution">
    <text evidence="3">The sequence shown here is derived from an EMBL/GenBank/DDBJ whole genome shotgun (WGS) entry which is preliminary data.</text>
</comment>
<feature type="active site" description="Proton donor/acceptor" evidence="1">
    <location>
        <position position="87"/>
    </location>
</feature>
<dbReference type="RefSeq" id="WP_008474480.1">
    <property type="nucleotide sequence ID" value="NZ_CAGS01000006.1"/>
</dbReference>
<name>I4ECE5_9BACT</name>
<dbReference type="AlphaFoldDB" id="I4ECE5"/>
<accession>I4ECE5</accession>
<evidence type="ECO:0000256" key="2">
    <source>
        <dbReference type="PIRSR" id="PIRSR613078-2"/>
    </source>
</evidence>
<dbReference type="Gene3D" id="3.40.50.1240">
    <property type="entry name" value="Phosphoglycerate mutase-like"/>
    <property type="match status" value="1"/>
</dbReference>
<dbReference type="PANTHER" id="PTHR48100:SF44">
    <property type="entry name" value="PHOSPHATASE C1620.13-RELATED"/>
    <property type="match status" value="1"/>
</dbReference>
<sequence length="211" mass="23290">MTVADRHRLLLVRHGETGYNRDGRIQGQLDTALNSTGLAQARAIGQRLAGSPVIRCYTSDLTRAIDTARGIAIHHGIDIEPVPELREAHLGVLHGAFLRDVETTLADDAAYLLRQDVHARPTGGESPMEVRRRCQRFAARLRRELKRLPAGDVVIVAHGGSLRALTAVLMRLPASAGWSFRFDNASLTVIDWRPSRQPLLVTYNDRSHLAG</sequence>
<gene>
    <name evidence="3" type="ORF">NITHO_1030011</name>
</gene>
<evidence type="ECO:0000313" key="4">
    <source>
        <dbReference type="Proteomes" id="UP000004221"/>
    </source>
</evidence>
<dbReference type="EMBL" id="CAGS01000006">
    <property type="protein sequence ID" value="CCF82357.1"/>
    <property type="molecule type" value="Genomic_DNA"/>
</dbReference>
<dbReference type="Pfam" id="PF00300">
    <property type="entry name" value="His_Phos_1"/>
    <property type="match status" value="1"/>
</dbReference>
<evidence type="ECO:0000313" key="3">
    <source>
        <dbReference type="EMBL" id="CCF82357.1"/>
    </source>
</evidence>
<organism evidence="3 4">
    <name type="scientific">Nitrolancea hollandica Lb</name>
    <dbReference type="NCBI Taxonomy" id="1129897"/>
    <lineage>
        <taxon>Bacteria</taxon>
        <taxon>Pseudomonadati</taxon>
        <taxon>Thermomicrobiota</taxon>
        <taxon>Thermomicrobia</taxon>
        <taxon>Sphaerobacterales</taxon>
        <taxon>Sphaerobacterineae</taxon>
        <taxon>Sphaerobacteraceae</taxon>
        <taxon>Nitrolancea</taxon>
    </lineage>
</organism>
<evidence type="ECO:0000256" key="1">
    <source>
        <dbReference type="PIRSR" id="PIRSR613078-1"/>
    </source>
</evidence>
<feature type="binding site" evidence="2">
    <location>
        <begin position="13"/>
        <end position="20"/>
    </location>
    <ligand>
        <name>substrate</name>
    </ligand>
</feature>
<dbReference type="GO" id="GO:0005829">
    <property type="term" value="C:cytosol"/>
    <property type="evidence" value="ECO:0007669"/>
    <property type="project" value="TreeGrafter"/>
</dbReference>
<dbReference type="InterPro" id="IPR001345">
    <property type="entry name" value="PG/BPGM_mutase_AS"/>
</dbReference>
<keyword evidence="3" id="KW-0378">Hydrolase</keyword>
<feature type="active site" description="Tele-phosphohistidine intermediate" evidence="1">
    <location>
        <position position="14"/>
    </location>
</feature>